<dbReference type="PANTHER" id="PTHR33136">
    <property type="entry name" value="RAPID ALKALINIZATION FACTOR-LIKE"/>
    <property type="match status" value="1"/>
</dbReference>
<dbReference type="GO" id="GO:0040008">
    <property type="term" value="P:regulation of growth"/>
    <property type="evidence" value="ECO:0007669"/>
    <property type="project" value="UniProtKB-ARBA"/>
</dbReference>
<evidence type="ECO:0000256" key="7">
    <source>
        <dbReference type="SAM" id="SignalP"/>
    </source>
</evidence>
<reference evidence="9" key="1">
    <citation type="submission" date="2025-08" db="UniProtKB">
        <authorList>
            <consortium name="RefSeq"/>
        </authorList>
    </citation>
    <scope>IDENTIFICATION</scope>
    <source>
        <tissue evidence="9">Leaf</tissue>
    </source>
</reference>
<dbReference type="AlphaFoldDB" id="A0A8B8QWB5"/>
<dbReference type="InterPro" id="IPR008801">
    <property type="entry name" value="RALF"/>
</dbReference>
<protein>
    <submittedName>
        <fullName evidence="9">Rapid alkalinization factor 23-like</fullName>
    </submittedName>
</protein>
<dbReference type="KEGG" id="rarg:115755975"/>
<comment type="subcellular location">
    <subcellularLocation>
        <location evidence="1">Secreted</location>
    </subcellularLocation>
</comment>
<accession>A0A8B8QWB5</accession>
<dbReference type="GO" id="GO:0009506">
    <property type="term" value="C:plasmodesma"/>
    <property type="evidence" value="ECO:0007669"/>
    <property type="project" value="TreeGrafter"/>
</dbReference>
<keyword evidence="8" id="KW-1185">Reference proteome</keyword>
<proteinExistence type="inferred from homology"/>
<dbReference type="GeneID" id="115755975"/>
<evidence type="ECO:0000256" key="3">
    <source>
        <dbReference type="ARBA" id="ARBA00022525"/>
    </source>
</evidence>
<dbReference type="GO" id="GO:0019722">
    <property type="term" value="P:calcium-mediated signaling"/>
    <property type="evidence" value="ECO:0007669"/>
    <property type="project" value="TreeGrafter"/>
</dbReference>
<keyword evidence="5 7" id="KW-0732">Signal</keyword>
<evidence type="ECO:0000256" key="6">
    <source>
        <dbReference type="ARBA" id="ARBA00023157"/>
    </source>
</evidence>
<keyword evidence="4" id="KW-0372">Hormone</keyword>
<dbReference type="OrthoDB" id="1613518at2759"/>
<organism evidence="8 9">
    <name type="scientific">Rhodamnia argentea</name>
    <dbReference type="NCBI Taxonomy" id="178133"/>
    <lineage>
        <taxon>Eukaryota</taxon>
        <taxon>Viridiplantae</taxon>
        <taxon>Streptophyta</taxon>
        <taxon>Embryophyta</taxon>
        <taxon>Tracheophyta</taxon>
        <taxon>Spermatophyta</taxon>
        <taxon>Magnoliopsida</taxon>
        <taxon>eudicotyledons</taxon>
        <taxon>Gunneridae</taxon>
        <taxon>Pentapetalae</taxon>
        <taxon>rosids</taxon>
        <taxon>malvids</taxon>
        <taxon>Myrtales</taxon>
        <taxon>Myrtaceae</taxon>
        <taxon>Myrtoideae</taxon>
        <taxon>Myrteae</taxon>
        <taxon>Australasian group</taxon>
        <taxon>Rhodamnia</taxon>
    </lineage>
</organism>
<feature type="chain" id="PRO_5034595361" evidence="7">
    <location>
        <begin position="30"/>
        <end position="127"/>
    </location>
</feature>
<gene>
    <name evidence="9" type="primary">LOC115755975</name>
</gene>
<evidence type="ECO:0000256" key="2">
    <source>
        <dbReference type="ARBA" id="ARBA00009178"/>
    </source>
</evidence>
<evidence type="ECO:0000256" key="1">
    <source>
        <dbReference type="ARBA" id="ARBA00004613"/>
    </source>
</evidence>
<dbReference type="Proteomes" id="UP000827889">
    <property type="component" value="Chromosome 6"/>
</dbReference>
<dbReference type="PANTHER" id="PTHR33136:SF95">
    <property type="entry name" value="PROTEIN RALF-LIKE 33-RELATED"/>
    <property type="match status" value="1"/>
</dbReference>
<dbReference type="RefSeq" id="XP_030551486.1">
    <property type="nucleotide sequence ID" value="XM_030695626.2"/>
</dbReference>
<dbReference type="Pfam" id="PF05498">
    <property type="entry name" value="RALF"/>
    <property type="match status" value="1"/>
</dbReference>
<evidence type="ECO:0000313" key="9">
    <source>
        <dbReference type="RefSeq" id="XP_030551486.1"/>
    </source>
</evidence>
<feature type="signal peptide" evidence="7">
    <location>
        <begin position="1"/>
        <end position="29"/>
    </location>
</feature>
<evidence type="ECO:0000256" key="5">
    <source>
        <dbReference type="ARBA" id="ARBA00022729"/>
    </source>
</evidence>
<evidence type="ECO:0000256" key="4">
    <source>
        <dbReference type="ARBA" id="ARBA00022702"/>
    </source>
</evidence>
<keyword evidence="3" id="KW-0964">Secreted</keyword>
<comment type="similarity">
    <text evidence="2">Belongs to the plant rapid alkalinization factor (RALF) family.</text>
</comment>
<sequence length="127" mass="13664">MRKTTGAVQLFRGLLILAVCLAPSARASAFSPLDFAAVMPYSAGECRGSIAECLAAGAGDGEWGEELAMDSETNRRILATTRYISYGALRRNTVPCSRRGVSYYNCRTGAPANPYTRACSRITRCRG</sequence>
<name>A0A8B8QWB5_9MYRT</name>
<keyword evidence="6" id="KW-1015">Disulfide bond</keyword>
<evidence type="ECO:0000313" key="8">
    <source>
        <dbReference type="Proteomes" id="UP000827889"/>
    </source>
</evidence>
<dbReference type="GO" id="GO:0005576">
    <property type="term" value="C:extracellular region"/>
    <property type="evidence" value="ECO:0007669"/>
    <property type="project" value="UniProtKB-SubCell"/>
</dbReference>
<dbReference type="GO" id="GO:0005179">
    <property type="term" value="F:hormone activity"/>
    <property type="evidence" value="ECO:0007669"/>
    <property type="project" value="UniProtKB-KW"/>
</dbReference>